<dbReference type="InterPro" id="IPR043502">
    <property type="entry name" value="DNA/RNA_pol_sf"/>
</dbReference>
<comment type="caution">
    <text evidence="5">The sequence shown here is derived from an EMBL/GenBank/DDBJ whole genome shotgun (WGS) entry which is preliminary data.</text>
</comment>
<feature type="coiled-coil region" evidence="2">
    <location>
        <begin position="780"/>
        <end position="808"/>
    </location>
</feature>
<feature type="region of interest" description="Disordered" evidence="3">
    <location>
        <begin position="209"/>
        <end position="238"/>
    </location>
</feature>
<feature type="compositionally biased region" description="Low complexity" evidence="3">
    <location>
        <begin position="215"/>
        <end position="238"/>
    </location>
</feature>
<dbReference type="Pfam" id="PF07727">
    <property type="entry name" value="RVT_2"/>
    <property type="match status" value="1"/>
</dbReference>
<feature type="compositionally biased region" description="Basic and acidic residues" evidence="3">
    <location>
        <begin position="761"/>
        <end position="770"/>
    </location>
</feature>
<dbReference type="Pfam" id="PF25597">
    <property type="entry name" value="SH3_retrovirus"/>
    <property type="match status" value="1"/>
</dbReference>
<dbReference type="EMBL" id="BKCJ010000306">
    <property type="protein sequence ID" value="GEU31980.1"/>
    <property type="molecule type" value="Genomic_DNA"/>
</dbReference>
<keyword evidence="2" id="KW-0175">Coiled coil</keyword>
<dbReference type="GO" id="GO:0003676">
    <property type="term" value="F:nucleic acid binding"/>
    <property type="evidence" value="ECO:0007669"/>
    <property type="project" value="InterPro"/>
</dbReference>
<dbReference type="InterPro" id="IPR001878">
    <property type="entry name" value="Znf_CCHC"/>
</dbReference>
<dbReference type="InterPro" id="IPR057670">
    <property type="entry name" value="SH3_retrovirus"/>
</dbReference>
<feature type="domain" description="CCHC-type" evidence="4">
    <location>
        <begin position="453"/>
        <end position="466"/>
    </location>
</feature>
<evidence type="ECO:0000313" key="5">
    <source>
        <dbReference type="EMBL" id="GEU31980.1"/>
    </source>
</evidence>
<feature type="region of interest" description="Disordered" evidence="3">
    <location>
        <begin position="1286"/>
        <end position="1334"/>
    </location>
</feature>
<evidence type="ECO:0000256" key="3">
    <source>
        <dbReference type="SAM" id="MobiDB-lite"/>
    </source>
</evidence>
<feature type="region of interest" description="Disordered" evidence="3">
    <location>
        <begin position="742"/>
        <end position="770"/>
    </location>
</feature>
<feature type="compositionally biased region" description="Pro residues" evidence="3">
    <location>
        <begin position="1296"/>
        <end position="1330"/>
    </location>
</feature>
<keyword evidence="1" id="KW-0479">Metal-binding</keyword>
<proteinExistence type="predicted"/>
<name>A0A6L2J5Q3_TANCI</name>
<reference evidence="5" key="1">
    <citation type="journal article" date="2019" name="Sci. Rep.">
        <title>Draft genome of Tanacetum cinerariifolium, the natural source of mosquito coil.</title>
        <authorList>
            <person name="Yamashiro T."/>
            <person name="Shiraishi A."/>
            <person name="Satake H."/>
            <person name="Nakayama K."/>
        </authorList>
    </citation>
    <scope>NUCLEOTIDE SEQUENCE</scope>
</reference>
<dbReference type="Pfam" id="PF14223">
    <property type="entry name" value="Retrotran_gag_2"/>
    <property type="match status" value="1"/>
</dbReference>
<keyword evidence="1" id="KW-0863">Zinc-finger</keyword>
<dbReference type="PANTHER" id="PTHR11439">
    <property type="entry name" value="GAG-POL-RELATED RETROTRANSPOSON"/>
    <property type="match status" value="1"/>
</dbReference>
<protein>
    <submittedName>
        <fullName evidence="5">Retrovirus-related Pol polyprotein from transposon TNT 1-94</fullName>
    </submittedName>
</protein>
<evidence type="ECO:0000259" key="4">
    <source>
        <dbReference type="PROSITE" id="PS50158"/>
    </source>
</evidence>
<feature type="region of interest" description="Disordered" evidence="3">
    <location>
        <begin position="269"/>
        <end position="290"/>
    </location>
</feature>
<keyword evidence="1" id="KW-0862">Zinc</keyword>
<accession>A0A6L2J5Q3</accession>
<evidence type="ECO:0000256" key="1">
    <source>
        <dbReference type="PROSITE-ProRule" id="PRU00047"/>
    </source>
</evidence>
<dbReference type="GO" id="GO:0008270">
    <property type="term" value="F:zinc ion binding"/>
    <property type="evidence" value="ECO:0007669"/>
    <property type="project" value="UniProtKB-KW"/>
</dbReference>
<gene>
    <name evidence="5" type="ORF">Tci_003958</name>
</gene>
<evidence type="ECO:0000256" key="2">
    <source>
        <dbReference type="SAM" id="Coils"/>
    </source>
</evidence>
<dbReference type="InterPro" id="IPR013103">
    <property type="entry name" value="RVT_2"/>
</dbReference>
<dbReference type="PROSITE" id="PS50158">
    <property type="entry name" value="ZF_CCHC"/>
    <property type="match status" value="1"/>
</dbReference>
<dbReference type="PANTHER" id="PTHR11439:SF509">
    <property type="entry name" value="RNA-DIRECTED DNA POLYMERASE"/>
    <property type="match status" value="1"/>
</dbReference>
<dbReference type="SUPFAM" id="SSF56672">
    <property type="entry name" value="DNA/RNA polymerases"/>
    <property type="match status" value="1"/>
</dbReference>
<organism evidence="5">
    <name type="scientific">Tanacetum cinerariifolium</name>
    <name type="common">Dalmatian daisy</name>
    <name type="synonym">Chrysanthemum cinerariifolium</name>
    <dbReference type="NCBI Taxonomy" id="118510"/>
    <lineage>
        <taxon>Eukaryota</taxon>
        <taxon>Viridiplantae</taxon>
        <taxon>Streptophyta</taxon>
        <taxon>Embryophyta</taxon>
        <taxon>Tracheophyta</taxon>
        <taxon>Spermatophyta</taxon>
        <taxon>Magnoliopsida</taxon>
        <taxon>eudicotyledons</taxon>
        <taxon>Gunneridae</taxon>
        <taxon>Pentapetalae</taxon>
        <taxon>asterids</taxon>
        <taxon>campanulids</taxon>
        <taxon>Asterales</taxon>
        <taxon>Asteraceae</taxon>
        <taxon>Asteroideae</taxon>
        <taxon>Anthemideae</taxon>
        <taxon>Anthemidinae</taxon>
        <taxon>Tanacetum</taxon>
    </lineage>
</organism>
<sequence>MKMDHYLSHTDYLIWQVIQNSNGPVSITTCTKGMIKVLPPKTTEEVVARERERKARTTLLMALPVDHLAKFHKMANAKEIWEDIKSRFVSNDESKKMQKYLLKQQFEGFSVSALKGLHKGYDRFQTLLSQLEIHGANVSHEDANQKFLRSLPSSWSQVALIMITKPGLDTLSFNGLYNNLRVFERDVKGTISSSSSNTQNVAFVSADNTSSTNDVSTAYSVSSPSVSKSYKEGSSSYTDEINDDDIEEMDLKWQMALMSMRIKKFHKRTGRKDGGYNGNKAKDNRRRPTYQDDSKALVTIDEEDIDWYGHVEEDTQNYAMMAYSSNNPGSKNKVKSCSKTCAESYARLKKLYNEQRDKLDAKTYENTSCESDSSVETTTSVSALVDNAPKVICEPKVWTDAPIIEEYESDSDDDSVENVKETGTPNHCPKVVNMDRNGHTIKGLGYAFTRKSCFVCSSFGHLIRDCDFHKKRMAKQVALTKSKDKVTGQRDNRPVWNNVQRVKHQNKNMTWNKAHLADYQEFKGGSIAFGDSNGRITGKGKIKASRLDFEDVYYVEELKHYNLFSVLQMCDKKNKVLFTDTDCLMISPDFKLPDENQKGKQHKASCKAKTVSSVNQPLQILHMDLFGPTTVKSINHKTYCLVITDGFNRPFGCHVTILNTIDQLGKFDGKSNSGFLVGYSSNRKVFRVYNLETKRVEENLHVNLLENKPNVAGKGHAWMFDLDYLTNSMKYEPVLVENQANKSAGPKEANHSAGTQANNDQELRTKTEKTTDCKTCKKPASQVEQIFQEELEKLKRQEKEANDAVRKEATYEYQDANTNSTNLLNVVSAPISTVGPSKALNDDEPSYLDDPSMPYLEDIYTSPSEGIFTDSSYNDKGVLFKQEVKCTRILKLILLQEEGIDYNEVFALMARIEAIRIFLAFASYMGFIVYQIDMNSAFLYGTIDEEVYVTQPPGFVDPKYPNKVYKVVKALYGLHQAPRAWYATLSTFLEKSGYRRRVIDKILFIKQDKKDIMLVQVYVDDIIFGSTKKYWCDEFEELIKNRFRISSMGELTFFLGLQVKEKEDGIFISQHKFVTEILKKFDFLSVKTASTLIETQDPLVKDEEAADVDVHLYKSMIGSLMYLTASRPDIMFAVCACSRFQVTPKTSHLQAVKRIFRLYSKELASPKQTALGKDESNSLIVDSLLKTIWLSMHHVIAMKHWLFQSKRLLFWATSSIKKVNDVVKLQALIDRKKVIITEDIICQDLQLDDADGVECLPTKDIFEELAHRKFKFSKYIIDSMAVAEEDDKEDEVCAAPTPPSPTHEPTPPSQEPITSPPQDQPAPPSSPPQEQPITTFTSDRTLLNTLLETCTTLSHKVVALEQDKFSQALKIYKLKRRVKRLEKKRRLKHSGLKRAQELHQQYDQKQENIDWNVVAEQMQEKHLDNIRKYQSLKRKPISIAQARKNMIVYLKNIAGYKMAHFKGSHSTQDTPTDDPKEMSKEDVKNMLEIIPVSEFKVEALQVKEDLDALWRLAKEKFNTKIPTEDREKALWVELKRLYKPNAADVFWKLQRYMHDPWKLYTNYGVHQVSSTRRHDIFMFTEKDYPLTDAVLLLMLSMKLQVDEDCEMARDLMMKIFIEANKPKSRRSASGGEVKEGGVVLGVVKSSFGENPCGVIEVVGEMAREAVEMARAVYFLENQDVKKQTMKSIRACFIHNACWYALPAYTYSASVSEMAREAVEMARAVYFLENQDVKKQTMKV</sequence>